<protein>
    <submittedName>
        <fullName evidence="3">Uncharacterized protein</fullName>
    </submittedName>
</protein>
<gene>
    <name evidence="3" type="ORF">AMON00008_LOCUS46290</name>
</gene>
<dbReference type="PANTHER" id="PTHR13774:SF17">
    <property type="entry name" value="PHENAZINE BIOSYNTHESIS-LIKE DOMAIN-CONTAINING PROTEIN"/>
    <property type="match status" value="1"/>
</dbReference>
<dbReference type="Gene3D" id="3.10.310.10">
    <property type="entry name" value="Diaminopimelate Epimerase, Chain A, domain 1"/>
    <property type="match status" value="2"/>
</dbReference>
<dbReference type="SUPFAM" id="SSF54506">
    <property type="entry name" value="Diaminopimelate epimerase-like"/>
    <property type="match status" value="1"/>
</dbReference>
<evidence type="ECO:0000256" key="1">
    <source>
        <dbReference type="ARBA" id="ARBA00008270"/>
    </source>
</evidence>
<dbReference type="GO" id="GO:0016853">
    <property type="term" value="F:isomerase activity"/>
    <property type="evidence" value="ECO:0007669"/>
    <property type="project" value="UniProtKB-KW"/>
</dbReference>
<accession>A0A7S4S7R9</accession>
<organism evidence="3">
    <name type="scientific">Alexandrium monilatum</name>
    <dbReference type="NCBI Taxonomy" id="311494"/>
    <lineage>
        <taxon>Eukaryota</taxon>
        <taxon>Sar</taxon>
        <taxon>Alveolata</taxon>
        <taxon>Dinophyceae</taxon>
        <taxon>Gonyaulacales</taxon>
        <taxon>Pyrocystaceae</taxon>
        <taxon>Alexandrium</taxon>
    </lineage>
</organism>
<dbReference type="AlphaFoldDB" id="A0A7S4S7R9"/>
<dbReference type="EMBL" id="HBNR01065525">
    <property type="protein sequence ID" value="CAE4637232.1"/>
    <property type="molecule type" value="Transcribed_RNA"/>
</dbReference>
<evidence type="ECO:0000256" key="2">
    <source>
        <dbReference type="ARBA" id="ARBA00023235"/>
    </source>
</evidence>
<dbReference type="InterPro" id="IPR003719">
    <property type="entry name" value="Phenazine_PhzF-like"/>
</dbReference>
<comment type="similarity">
    <text evidence="1">Belongs to the PhzF family.</text>
</comment>
<dbReference type="Pfam" id="PF02567">
    <property type="entry name" value="PhzC-PhzF"/>
    <property type="match status" value="1"/>
</dbReference>
<evidence type="ECO:0000313" key="3">
    <source>
        <dbReference type="EMBL" id="CAE4637232.1"/>
    </source>
</evidence>
<name>A0A7S4S7R9_9DINO</name>
<sequence length="323" mass="34772">MTPPLQHDSAALPLLRSVKCLAPSSDKEAAAASDVPLLVRTFARKGHAQSGSLVAVRFGDQTLSEELCRRLAVEDHHKTHSTCTVFAVPSGASSYAVRWFSSAGIEYKCCGHGNMAVGFEVCKLWGAPRSAAVELMSVHSPTARIDICEDGKVETCLDTAGDAAFNAAETEVSPLLCDALQLEPSHVSFQGSWSLGIIVLTSAAAKVRELAPDFRKLCQLDARNVVVASFEGLEDDHDFVFRVFCPRLGVPEDIATGTSMAVVTELFSKRFGCEGEWLRGLQASSSPSELEAKFCQLRPSPVIRLRGQCEGVDAPPRHEVISL</sequence>
<dbReference type="GO" id="GO:0005737">
    <property type="term" value="C:cytoplasm"/>
    <property type="evidence" value="ECO:0007669"/>
    <property type="project" value="TreeGrafter"/>
</dbReference>
<reference evidence="3" key="1">
    <citation type="submission" date="2021-01" db="EMBL/GenBank/DDBJ databases">
        <authorList>
            <person name="Corre E."/>
            <person name="Pelletier E."/>
            <person name="Niang G."/>
            <person name="Scheremetjew M."/>
            <person name="Finn R."/>
            <person name="Kale V."/>
            <person name="Holt S."/>
            <person name="Cochrane G."/>
            <person name="Meng A."/>
            <person name="Brown T."/>
            <person name="Cohen L."/>
        </authorList>
    </citation>
    <scope>NUCLEOTIDE SEQUENCE</scope>
    <source>
        <strain evidence="3">CCMP3105</strain>
    </source>
</reference>
<keyword evidence="2" id="KW-0413">Isomerase</keyword>
<dbReference type="PANTHER" id="PTHR13774">
    <property type="entry name" value="PHENAZINE BIOSYNTHESIS PROTEIN"/>
    <property type="match status" value="1"/>
</dbReference>
<proteinExistence type="inferred from homology"/>